<dbReference type="InterPro" id="IPR020846">
    <property type="entry name" value="MFS_dom"/>
</dbReference>
<accession>A0ABW3E1X8</accession>
<reference evidence="8" key="1">
    <citation type="journal article" date="2019" name="Int. J. Syst. Evol. Microbiol.">
        <title>The Global Catalogue of Microorganisms (GCM) 10K type strain sequencing project: providing services to taxonomists for standard genome sequencing and annotation.</title>
        <authorList>
            <consortium name="The Broad Institute Genomics Platform"/>
            <consortium name="The Broad Institute Genome Sequencing Center for Infectious Disease"/>
            <person name="Wu L."/>
            <person name="Ma J."/>
        </authorList>
    </citation>
    <scope>NUCLEOTIDE SEQUENCE [LARGE SCALE GENOMIC DNA]</scope>
    <source>
        <strain evidence="8">CCUG 62974</strain>
    </source>
</reference>
<dbReference type="Proteomes" id="UP001597024">
    <property type="component" value="Unassembled WGS sequence"/>
</dbReference>
<dbReference type="EMBL" id="JBHTHX010002209">
    <property type="protein sequence ID" value="MFD0890085.1"/>
    <property type="molecule type" value="Genomic_DNA"/>
</dbReference>
<evidence type="ECO:0000256" key="3">
    <source>
        <dbReference type="ARBA" id="ARBA00022989"/>
    </source>
</evidence>
<evidence type="ECO:0000256" key="2">
    <source>
        <dbReference type="ARBA" id="ARBA00022692"/>
    </source>
</evidence>
<comment type="subcellular location">
    <subcellularLocation>
        <location evidence="1">Cell membrane</location>
        <topology evidence="1">Multi-pass membrane protein</topology>
    </subcellularLocation>
</comment>
<evidence type="ECO:0000259" key="6">
    <source>
        <dbReference type="PROSITE" id="PS50850"/>
    </source>
</evidence>
<keyword evidence="3 5" id="KW-1133">Transmembrane helix</keyword>
<feature type="transmembrane region" description="Helical" evidence="5">
    <location>
        <begin position="156"/>
        <end position="175"/>
    </location>
</feature>
<dbReference type="Pfam" id="PF07690">
    <property type="entry name" value="MFS_1"/>
    <property type="match status" value="1"/>
</dbReference>
<dbReference type="CDD" id="cd17321">
    <property type="entry name" value="MFS_MMR_MDR_like"/>
    <property type="match status" value="1"/>
</dbReference>
<evidence type="ECO:0000256" key="4">
    <source>
        <dbReference type="ARBA" id="ARBA00023136"/>
    </source>
</evidence>
<protein>
    <submittedName>
        <fullName evidence="7">MFS transporter</fullName>
    </submittedName>
</protein>
<dbReference type="InterPro" id="IPR011701">
    <property type="entry name" value="MFS"/>
</dbReference>
<dbReference type="InterPro" id="IPR036259">
    <property type="entry name" value="MFS_trans_sf"/>
</dbReference>
<keyword evidence="2 5" id="KW-0812">Transmembrane</keyword>
<gene>
    <name evidence="7" type="ORF">ACFQ08_36550</name>
</gene>
<proteinExistence type="predicted"/>
<feature type="non-terminal residue" evidence="7">
    <location>
        <position position="205"/>
    </location>
</feature>
<keyword evidence="4 5" id="KW-0472">Membrane</keyword>
<feature type="transmembrane region" description="Helical" evidence="5">
    <location>
        <begin position="99"/>
        <end position="118"/>
    </location>
</feature>
<comment type="caution">
    <text evidence="7">The sequence shown here is derived from an EMBL/GenBank/DDBJ whole genome shotgun (WGS) entry which is preliminary data.</text>
</comment>
<dbReference type="PROSITE" id="PS50850">
    <property type="entry name" value="MFS"/>
    <property type="match status" value="1"/>
</dbReference>
<sequence>MRGEEGVVPPAGGTTGTVAGDAPVPRSGFVLLAVVLLLCGEFLAIFDISVVNVLLPVLQADLGSDTSQAYLVVACYGMAYASLLVTGGRLGDRYGFRNVFLCGIGVFGAASLACALAPSMETLIVARAVQGVGAALLFPQVLAGIQLIVPPARRGMAVGAFGAVLGLGSTLGQLGGGLLAELDIVSAGWRTAFLVNVPVCLAILA</sequence>
<dbReference type="Gene3D" id="1.20.1720.10">
    <property type="entry name" value="Multidrug resistance protein D"/>
    <property type="match status" value="1"/>
</dbReference>
<feature type="transmembrane region" description="Helical" evidence="5">
    <location>
        <begin position="67"/>
        <end position="87"/>
    </location>
</feature>
<name>A0ABW3E1X8_9ACTN</name>
<dbReference type="SUPFAM" id="SSF103473">
    <property type="entry name" value="MFS general substrate transporter"/>
    <property type="match status" value="1"/>
</dbReference>
<evidence type="ECO:0000313" key="7">
    <source>
        <dbReference type="EMBL" id="MFD0890085.1"/>
    </source>
</evidence>
<dbReference type="PANTHER" id="PTHR42718">
    <property type="entry name" value="MAJOR FACILITATOR SUPERFAMILY MULTIDRUG TRANSPORTER MFSC"/>
    <property type="match status" value="1"/>
</dbReference>
<feature type="transmembrane region" description="Helical" evidence="5">
    <location>
        <begin position="29"/>
        <end position="55"/>
    </location>
</feature>
<organism evidence="7 8">
    <name type="scientific">Streptosporangium algeriense</name>
    <dbReference type="NCBI Taxonomy" id="1682748"/>
    <lineage>
        <taxon>Bacteria</taxon>
        <taxon>Bacillati</taxon>
        <taxon>Actinomycetota</taxon>
        <taxon>Actinomycetes</taxon>
        <taxon>Streptosporangiales</taxon>
        <taxon>Streptosporangiaceae</taxon>
        <taxon>Streptosporangium</taxon>
    </lineage>
</organism>
<dbReference type="PANTHER" id="PTHR42718:SF39">
    <property type="entry name" value="ACTINORHODIN TRANSPORTER-RELATED"/>
    <property type="match status" value="1"/>
</dbReference>
<dbReference type="PRINTS" id="PR01036">
    <property type="entry name" value="TCRTETB"/>
</dbReference>
<evidence type="ECO:0000256" key="1">
    <source>
        <dbReference type="ARBA" id="ARBA00004651"/>
    </source>
</evidence>
<keyword evidence="8" id="KW-1185">Reference proteome</keyword>
<feature type="domain" description="Major facilitator superfamily (MFS) profile" evidence="6">
    <location>
        <begin position="33"/>
        <end position="205"/>
    </location>
</feature>
<evidence type="ECO:0000256" key="5">
    <source>
        <dbReference type="SAM" id="Phobius"/>
    </source>
</evidence>
<feature type="transmembrane region" description="Helical" evidence="5">
    <location>
        <begin position="124"/>
        <end position="149"/>
    </location>
</feature>
<evidence type="ECO:0000313" key="8">
    <source>
        <dbReference type="Proteomes" id="UP001597024"/>
    </source>
</evidence>